<keyword evidence="8 12" id="KW-0456">Lyase</keyword>
<keyword evidence="7" id="KW-0028">Amino-acid biosynthesis</keyword>
<name>A0A3M7QUG5_BRAPC</name>
<feature type="domain" description="Tryptophan synthase beta chain-like PALP" evidence="11">
    <location>
        <begin position="53"/>
        <end position="356"/>
    </location>
</feature>
<evidence type="ECO:0000259" key="11">
    <source>
        <dbReference type="Pfam" id="PF00291"/>
    </source>
</evidence>
<dbReference type="InterPro" id="IPR001926">
    <property type="entry name" value="TrpB-like_PALP"/>
</dbReference>
<evidence type="ECO:0000256" key="2">
    <source>
        <dbReference type="ARBA" id="ARBA00005003"/>
    </source>
</evidence>
<dbReference type="SUPFAM" id="SSF53686">
    <property type="entry name" value="Tryptophan synthase beta subunit-like PLP-dependent enzymes"/>
    <property type="match status" value="1"/>
</dbReference>
<dbReference type="Gene3D" id="3.10.580.10">
    <property type="entry name" value="CBS-domain"/>
    <property type="match status" value="1"/>
</dbReference>
<keyword evidence="7" id="KW-0198">Cysteine biosynthesis</keyword>
<evidence type="ECO:0000256" key="1">
    <source>
        <dbReference type="ARBA" id="ARBA00001933"/>
    </source>
</evidence>
<dbReference type="Gene3D" id="3.40.50.1100">
    <property type="match status" value="2"/>
</dbReference>
<dbReference type="UniPathway" id="UPA00136">
    <property type="reaction ID" value="UER00201"/>
</dbReference>
<keyword evidence="5" id="KW-0663">Pyridoxal phosphate</keyword>
<gene>
    <name evidence="12" type="ORF">BpHYR1_045268</name>
</gene>
<dbReference type="FunFam" id="3.40.50.1100:FF:000003">
    <property type="entry name" value="Cystathionine beta-synthase"/>
    <property type="match status" value="1"/>
</dbReference>
<dbReference type="GO" id="GO:0006535">
    <property type="term" value="P:cysteine biosynthetic process from serine"/>
    <property type="evidence" value="ECO:0007669"/>
    <property type="project" value="InterPro"/>
</dbReference>
<dbReference type="GO" id="GO:0005737">
    <property type="term" value="C:cytoplasm"/>
    <property type="evidence" value="ECO:0007669"/>
    <property type="project" value="InterPro"/>
</dbReference>
<comment type="caution">
    <text evidence="12">The sequence shown here is derived from an EMBL/GenBank/DDBJ whole genome shotgun (WGS) entry which is preliminary data.</text>
</comment>
<dbReference type="EMBL" id="REGN01005117">
    <property type="protein sequence ID" value="RNA14744.1"/>
    <property type="molecule type" value="Genomic_DNA"/>
</dbReference>
<keyword evidence="6" id="KW-0129">CBS domain</keyword>
<dbReference type="STRING" id="10195.A0A3M7QUG5"/>
<evidence type="ECO:0000256" key="9">
    <source>
        <dbReference type="ARBA" id="ARBA00026192"/>
    </source>
</evidence>
<dbReference type="InterPro" id="IPR001216">
    <property type="entry name" value="P-phosphate_BS"/>
</dbReference>
<evidence type="ECO:0000256" key="7">
    <source>
        <dbReference type="ARBA" id="ARBA00023192"/>
    </source>
</evidence>
<keyword evidence="13" id="KW-1185">Reference proteome</keyword>
<dbReference type="InterPro" id="IPR050214">
    <property type="entry name" value="Cys_Synth/Cystath_Beta-Synth"/>
</dbReference>
<dbReference type="InterPro" id="IPR046342">
    <property type="entry name" value="CBS_dom_sf"/>
</dbReference>
<dbReference type="AlphaFoldDB" id="A0A3M7QUG5"/>
<evidence type="ECO:0000256" key="10">
    <source>
        <dbReference type="ARBA" id="ARBA00047490"/>
    </source>
</evidence>
<proteinExistence type="inferred from homology"/>
<dbReference type="FunFam" id="3.40.50.1100:FF:000118">
    <property type="entry name" value="Related to CYS4-cystathionine beta-synthase"/>
    <property type="match status" value="1"/>
</dbReference>
<dbReference type="InterPro" id="IPR005857">
    <property type="entry name" value="Cysta_beta_synth"/>
</dbReference>
<dbReference type="InterPro" id="IPR036052">
    <property type="entry name" value="TrpB-like_PALP_sf"/>
</dbReference>
<dbReference type="GO" id="GO:0019343">
    <property type="term" value="P:cysteine biosynthetic process via cystathionine"/>
    <property type="evidence" value="ECO:0007669"/>
    <property type="project" value="InterPro"/>
</dbReference>
<comment type="similarity">
    <text evidence="3">Belongs to the cysteine synthase/cystathionine beta-synthase family.</text>
</comment>
<dbReference type="NCBIfam" id="TIGR01137">
    <property type="entry name" value="cysta_beta"/>
    <property type="match status" value="1"/>
</dbReference>
<evidence type="ECO:0000256" key="3">
    <source>
        <dbReference type="ARBA" id="ARBA00007103"/>
    </source>
</evidence>
<evidence type="ECO:0000256" key="6">
    <source>
        <dbReference type="ARBA" id="ARBA00023122"/>
    </source>
</evidence>
<comment type="cofactor">
    <cofactor evidence="1">
        <name>pyridoxal 5'-phosphate</name>
        <dbReference type="ChEBI" id="CHEBI:597326"/>
    </cofactor>
</comment>
<dbReference type="PROSITE" id="PS00901">
    <property type="entry name" value="CYS_SYNTHASE"/>
    <property type="match status" value="1"/>
</dbReference>
<organism evidence="12 13">
    <name type="scientific">Brachionus plicatilis</name>
    <name type="common">Marine rotifer</name>
    <name type="synonym">Brachionus muelleri</name>
    <dbReference type="NCBI Taxonomy" id="10195"/>
    <lineage>
        <taxon>Eukaryota</taxon>
        <taxon>Metazoa</taxon>
        <taxon>Spiralia</taxon>
        <taxon>Gnathifera</taxon>
        <taxon>Rotifera</taxon>
        <taxon>Eurotatoria</taxon>
        <taxon>Monogononta</taxon>
        <taxon>Pseudotrocha</taxon>
        <taxon>Ploima</taxon>
        <taxon>Brachionidae</taxon>
        <taxon>Brachionus</taxon>
    </lineage>
</organism>
<comment type="catalytic activity">
    <reaction evidence="10">
        <text>L-homocysteine + L-serine = L,L-cystathionine + H2O</text>
        <dbReference type="Rhea" id="RHEA:10112"/>
        <dbReference type="ChEBI" id="CHEBI:15377"/>
        <dbReference type="ChEBI" id="CHEBI:33384"/>
        <dbReference type="ChEBI" id="CHEBI:58161"/>
        <dbReference type="ChEBI" id="CHEBI:58199"/>
        <dbReference type="EC" id="4.2.1.22"/>
    </reaction>
</comment>
<evidence type="ECO:0000313" key="13">
    <source>
        <dbReference type="Proteomes" id="UP000276133"/>
    </source>
</evidence>
<sequence>MSNLCPVKNFIRPDKPHGCTYAQSLESGSKLESPHHHVIKPERNSNTTCSSILDMVGNTPLVLLKNLSQDNGINCNLYAKCEYLNAGGSVKDRIGIRMIEEAERMGKIKPGDYIIEPTSGNTGIGLALTCAVKGYKCIIVMPEKMSKEKNDVLKALGATIVRTPTSAAFDDPDSHISEAQRIKERLNAEKPGSAFILDQYTNAYNPIAHYDGTAEEIVNQLNGKVDLIVSAAGTGGTICGIARKIKERCPNCIVVGVDPVGSLLAMPNSLNNFSGSGFYEVEGIGYDFLPTVLDRKHVDYWYKSVDKESFLMSRQLIKREGILCGGSSGSATYCIIEAIKKFGIKEGQNAVVILPDSIRNYMTKYLSDEWMITRGFMEPTVTEHDPWWTTLPATEMKSNLKQIDEYLIDDSVSCSKAIQIFKNKSIDILLQFKDGILKKVISKKNVMSKLVLGAITPNDAVSKAALDRYITIASTDKLKKLQCSLDSEGYAIILKESKGVDIYKEDIFGIVGSDQFLEFITTNNNHL</sequence>
<dbReference type="PANTHER" id="PTHR10314">
    <property type="entry name" value="CYSTATHIONINE BETA-SYNTHASE"/>
    <property type="match status" value="1"/>
</dbReference>
<evidence type="ECO:0000256" key="4">
    <source>
        <dbReference type="ARBA" id="ARBA00012041"/>
    </source>
</evidence>
<dbReference type="OrthoDB" id="728at2759"/>
<comment type="pathway">
    <text evidence="2">Amino-acid biosynthesis; L-cysteine biosynthesis; L-cysteine from L-homocysteine and L-serine: step 1/2.</text>
</comment>
<evidence type="ECO:0000313" key="12">
    <source>
        <dbReference type="EMBL" id="RNA14744.1"/>
    </source>
</evidence>
<reference evidence="12 13" key="1">
    <citation type="journal article" date="2018" name="Sci. Rep.">
        <title>Genomic signatures of local adaptation to the degree of environmental predictability in rotifers.</title>
        <authorList>
            <person name="Franch-Gras L."/>
            <person name="Hahn C."/>
            <person name="Garcia-Roger E.M."/>
            <person name="Carmona M.J."/>
            <person name="Serra M."/>
            <person name="Gomez A."/>
        </authorList>
    </citation>
    <scope>NUCLEOTIDE SEQUENCE [LARGE SCALE GENOMIC DNA]</scope>
    <source>
        <strain evidence="12">HYR1</strain>
    </source>
</reference>
<evidence type="ECO:0000256" key="5">
    <source>
        <dbReference type="ARBA" id="ARBA00022898"/>
    </source>
</evidence>
<dbReference type="Proteomes" id="UP000276133">
    <property type="component" value="Unassembled WGS sequence"/>
</dbReference>
<accession>A0A3M7QUG5</accession>
<protein>
    <recommendedName>
        <fullName evidence="9">Cystathionine beta-synthase</fullName>
        <ecNumber evidence="4">4.2.1.22</ecNumber>
    </recommendedName>
</protein>
<dbReference type="EC" id="4.2.1.22" evidence="4"/>
<dbReference type="Pfam" id="PF00291">
    <property type="entry name" value="PALP"/>
    <property type="match status" value="1"/>
</dbReference>
<dbReference type="GO" id="GO:0004122">
    <property type="term" value="F:cystathionine beta-synthase activity"/>
    <property type="evidence" value="ECO:0007669"/>
    <property type="project" value="UniProtKB-EC"/>
</dbReference>
<evidence type="ECO:0000256" key="8">
    <source>
        <dbReference type="ARBA" id="ARBA00023239"/>
    </source>
</evidence>
<dbReference type="CDD" id="cd01561">
    <property type="entry name" value="CBS_like"/>
    <property type="match status" value="1"/>
</dbReference>